<comment type="catalytic activity">
    <reaction evidence="8 11">
        <text>L-proline + NADP(+) = (S)-1-pyrroline-5-carboxylate + NADPH + 2 H(+)</text>
        <dbReference type="Rhea" id="RHEA:14109"/>
        <dbReference type="ChEBI" id="CHEBI:15378"/>
        <dbReference type="ChEBI" id="CHEBI:17388"/>
        <dbReference type="ChEBI" id="CHEBI:57783"/>
        <dbReference type="ChEBI" id="CHEBI:58349"/>
        <dbReference type="ChEBI" id="CHEBI:60039"/>
        <dbReference type="EC" id="1.5.1.2"/>
    </reaction>
</comment>
<comment type="caution">
    <text evidence="14">The sequence shown here is derived from an EMBL/GenBank/DDBJ whole genome shotgun (WGS) entry which is preliminary data.</text>
</comment>
<evidence type="ECO:0000256" key="10">
    <source>
        <dbReference type="PIRSR" id="PIRSR000193-1"/>
    </source>
</evidence>
<dbReference type="HAMAP" id="MF_01925">
    <property type="entry name" value="P5C_reductase"/>
    <property type="match status" value="1"/>
</dbReference>
<dbReference type="InterPro" id="IPR008927">
    <property type="entry name" value="6-PGluconate_DH-like_C_sf"/>
</dbReference>
<dbReference type="InterPro" id="IPR053790">
    <property type="entry name" value="P5CR-like_CS"/>
</dbReference>
<evidence type="ECO:0000256" key="6">
    <source>
        <dbReference type="ARBA" id="ARBA00022857"/>
    </source>
</evidence>
<dbReference type="InterPro" id="IPR029036">
    <property type="entry name" value="P5CR_dimer"/>
</dbReference>
<feature type="binding site" evidence="10">
    <location>
        <begin position="6"/>
        <end position="11"/>
    </location>
    <ligand>
        <name>NADP(+)</name>
        <dbReference type="ChEBI" id="CHEBI:58349"/>
    </ligand>
</feature>
<dbReference type="GO" id="GO:0005737">
    <property type="term" value="C:cytoplasm"/>
    <property type="evidence" value="ECO:0007669"/>
    <property type="project" value="UniProtKB-SubCell"/>
</dbReference>
<keyword evidence="6 8" id="KW-0521">NADP</keyword>
<dbReference type="NCBIfam" id="TIGR00112">
    <property type="entry name" value="proC"/>
    <property type="match status" value="1"/>
</dbReference>
<dbReference type="Gene3D" id="3.40.50.720">
    <property type="entry name" value="NAD(P)-binding Rossmann-like Domain"/>
    <property type="match status" value="1"/>
</dbReference>
<evidence type="ECO:0000259" key="12">
    <source>
        <dbReference type="Pfam" id="PF03807"/>
    </source>
</evidence>
<feature type="domain" description="Pyrroline-5-carboxylate reductase catalytic N-terminal" evidence="12">
    <location>
        <begin position="2"/>
        <end position="98"/>
    </location>
</feature>
<dbReference type="AlphaFoldDB" id="A0A934R388"/>
<evidence type="ECO:0000256" key="4">
    <source>
        <dbReference type="ARBA" id="ARBA00022605"/>
    </source>
</evidence>
<dbReference type="EMBL" id="JAENIK010000009">
    <property type="protein sequence ID" value="MBK1815642.1"/>
    <property type="molecule type" value="Genomic_DNA"/>
</dbReference>
<keyword evidence="3 8" id="KW-0963">Cytoplasm</keyword>
<comment type="subcellular location">
    <subcellularLocation>
        <location evidence="1 8">Cytoplasm</location>
    </subcellularLocation>
</comment>
<accession>A0A934R388</accession>
<dbReference type="PROSITE" id="PS00521">
    <property type="entry name" value="P5CR"/>
    <property type="match status" value="1"/>
</dbReference>
<gene>
    <name evidence="8 14" type="primary">proC</name>
    <name evidence="14" type="ORF">JIN84_08445</name>
</gene>
<dbReference type="Gene3D" id="1.10.3730.10">
    <property type="entry name" value="ProC C-terminal domain-like"/>
    <property type="match status" value="1"/>
</dbReference>
<keyword evidence="4 8" id="KW-0028">Amino-acid biosynthesis</keyword>
<dbReference type="InterPro" id="IPR000304">
    <property type="entry name" value="Pyrroline-COOH_reductase"/>
</dbReference>
<sequence length="267" mass="26648">MKLGVIGCGKMGTALIQGAIRAGVVASGDVYGCDPYYKSRENFAAVTGAHVSADIAEIASASDVLLLCTKPNDVAAALATVAEKSSGQPKLVISIAAGVTLAALESAAPENFRVIRTMPNTPALVGHGAAGYCLGSRATGADAKTAESLLGAVGLAVQVPERLMDAVTGLSGSGPAYIYMVIDALADGGVRAGIPRADAVRLAAQTVIGAASMVLETGEHPAVLKDMVTSPGGTTIAGVAALEKHGLRNALIEAVTAATLRATELGK</sequence>
<feature type="domain" description="Pyrroline-5-carboxylate reductase dimerisation" evidence="13">
    <location>
        <begin position="161"/>
        <end position="265"/>
    </location>
</feature>
<dbReference type="Pfam" id="PF14748">
    <property type="entry name" value="P5CR_dimer"/>
    <property type="match status" value="1"/>
</dbReference>
<comment type="catalytic activity">
    <reaction evidence="8">
        <text>L-proline + NAD(+) = (S)-1-pyrroline-5-carboxylate + NADH + 2 H(+)</text>
        <dbReference type="Rhea" id="RHEA:14105"/>
        <dbReference type="ChEBI" id="CHEBI:15378"/>
        <dbReference type="ChEBI" id="CHEBI:17388"/>
        <dbReference type="ChEBI" id="CHEBI:57540"/>
        <dbReference type="ChEBI" id="CHEBI:57945"/>
        <dbReference type="ChEBI" id="CHEBI:60039"/>
        <dbReference type="EC" id="1.5.1.2"/>
    </reaction>
</comment>
<dbReference type="RefSeq" id="WP_200350601.1">
    <property type="nucleotide sequence ID" value="NZ_BAABHZ010000008.1"/>
</dbReference>
<protein>
    <recommendedName>
        <fullName evidence="8 9">Pyrroline-5-carboxylate reductase</fullName>
        <shortName evidence="8">P5C reductase</shortName>
        <shortName evidence="8">P5CR</shortName>
        <ecNumber evidence="8 9">1.5.1.2</ecNumber>
    </recommendedName>
    <alternativeName>
        <fullName evidence="8">PCA reductase</fullName>
    </alternativeName>
</protein>
<organism evidence="14 15">
    <name type="scientific">Luteolibacter yonseiensis</name>
    <dbReference type="NCBI Taxonomy" id="1144680"/>
    <lineage>
        <taxon>Bacteria</taxon>
        <taxon>Pseudomonadati</taxon>
        <taxon>Verrucomicrobiota</taxon>
        <taxon>Verrucomicrobiia</taxon>
        <taxon>Verrucomicrobiales</taxon>
        <taxon>Verrucomicrobiaceae</taxon>
        <taxon>Luteolibacter</taxon>
    </lineage>
</organism>
<keyword evidence="15" id="KW-1185">Reference proteome</keyword>
<comment type="similarity">
    <text evidence="2 8 11">Belongs to the pyrroline-5-carboxylate reductase family.</text>
</comment>
<dbReference type="PIRSF" id="PIRSF000193">
    <property type="entry name" value="Pyrrol-5-carb_rd"/>
    <property type="match status" value="1"/>
</dbReference>
<keyword evidence="5 8" id="KW-0641">Proline biosynthesis</keyword>
<evidence type="ECO:0000313" key="14">
    <source>
        <dbReference type="EMBL" id="MBK1815642.1"/>
    </source>
</evidence>
<dbReference type="GO" id="GO:0004735">
    <property type="term" value="F:pyrroline-5-carboxylate reductase activity"/>
    <property type="evidence" value="ECO:0007669"/>
    <property type="project" value="UniProtKB-UniRule"/>
</dbReference>
<keyword evidence="7 8" id="KW-0560">Oxidoreductase</keyword>
<dbReference type="SUPFAM" id="SSF51735">
    <property type="entry name" value="NAD(P)-binding Rossmann-fold domains"/>
    <property type="match status" value="1"/>
</dbReference>
<dbReference type="SUPFAM" id="SSF48179">
    <property type="entry name" value="6-phosphogluconate dehydrogenase C-terminal domain-like"/>
    <property type="match status" value="1"/>
</dbReference>
<dbReference type="Proteomes" id="UP000600139">
    <property type="component" value="Unassembled WGS sequence"/>
</dbReference>
<evidence type="ECO:0000313" key="15">
    <source>
        <dbReference type="Proteomes" id="UP000600139"/>
    </source>
</evidence>
<evidence type="ECO:0000256" key="9">
    <source>
        <dbReference type="NCBIfam" id="TIGR00112"/>
    </source>
</evidence>
<dbReference type="EC" id="1.5.1.2" evidence="8 9"/>
<name>A0A934R388_9BACT</name>
<comment type="pathway">
    <text evidence="8 11">Amino-acid biosynthesis; L-proline biosynthesis; L-proline from L-glutamate 5-semialdehyde: step 1/1.</text>
</comment>
<proteinExistence type="inferred from homology"/>
<evidence type="ECO:0000256" key="5">
    <source>
        <dbReference type="ARBA" id="ARBA00022650"/>
    </source>
</evidence>
<dbReference type="FunFam" id="3.40.50.720:FF:000190">
    <property type="entry name" value="Pyrroline-5-carboxylate reductase"/>
    <property type="match status" value="1"/>
</dbReference>
<evidence type="ECO:0000256" key="3">
    <source>
        <dbReference type="ARBA" id="ARBA00022490"/>
    </source>
</evidence>
<reference evidence="14" key="1">
    <citation type="submission" date="2021-01" db="EMBL/GenBank/DDBJ databases">
        <title>Modified the classification status of verrucomicrobia.</title>
        <authorList>
            <person name="Feng X."/>
        </authorList>
    </citation>
    <scope>NUCLEOTIDE SEQUENCE</scope>
    <source>
        <strain evidence="14">JCM 18052</strain>
    </source>
</reference>
<comment type="function">
    <text evidence="8">Catalyzes the reduction of 1-pyrroline-5-carboxylate (PCA) to L-proline.</text>
</comment>
<dbReference type="FunFam" id="1.10.3730.10:FF:000001">
    <property type="entry name" value="Pyrroline-5-carboxylate reductase"/>
    <property type="match status" value="1"/>
</dbReference>
<evidence type="ECO:0000256" key="7">
    <source>
        <dbReference type="ARBA" id="ARBA00023002"/>
    </source>
</evidence>
<evidence type="ECO:0000256" key="8">
    <source>
        <dbReference type="HAMAP-Rule" id="MF_01925"/>
    </source>
</evidence>
<dbReference type="Pfam" id="PF03807">
    <property type="entry name" value="F420_oxidored"/>
    <property type="match status" value="1"/>
</dbReference>
<dbReference type="GO" id="GO:0055129">
    <property type="term" value="P:L-proline biosynthetic process"/>
    <property type="evidence" value="ECO:0007669"/>
    <property type="project" value="UniProtKB-UniRule"/>
</dbReference>
<evidence type="ECO:0000256" key="1">
    <source>
        <dbReference type="ARBA" id="ARBA00004496"/>
    </source>
</evidence>
<evidence type="ECO:0000256" key="11">
    <source>
        <dbReference type="RuleBase" id="RU003903"/>
    </source>
</evidence>
<dbReference type="PANTHER" id="PTHR11645:SF0">
    <property type="entry name" value="PYRROLINE-5-CARBOXYLATE REDUCTASE 3"/>
    <property type="match status" value="1"/>
</dbReference>
<dbReference type="InterPro" id="IPR028939">
    <property type="entry name" value="P5C_Rdtase_cat_N"/>
</dbReference>
<dbReference type="PANTHER" id="PTHR11645">
    <property type="entry name" value="PYRROLINE-5-CARBOXYLATE REDUCTASE"/>
    <property type="match status" value="1"/>
</dbReference>
<dbReference type="InterPro" id="IPR036291">
    <property type="entry name" value="NAD(P)-bd_dom_sf"/>
</dbReference>
<evidence type="ECO:0000256" key="2">
    <source>
        <dbReference type="ARBA" id="ARBA00005525"/>
    </source>
</evidence>
<evidence type="ECO:0000259" key="13">
    <source>
        <dbReference type="Pfam" id="PF14748"/>
    </source>
</evidence>